<dbReference type="EMBL" id="FMTS01000002">
    <property type="protein sequence ID" value="SCW53683.1"/>
    <property type="molecule type" value="Genomic_DNA"/>
</dbReference>
<sequence>MTSFHEVRFPVRLAFGSGSGIERKTEIVSLASGYERRSSPWALGRRRYLIGAGVRSLVDAAELLGFFEAREGRLYGFRFKDFADFKSCALNVGPAATDQVIGTGDGVTTAFQLVKVYGGVTRDITKPVSGTVKVAVDGVEVGFEVDETAGIVTLASAPAAGQAVTAGFEFDTPVRFDSERIDLTLEGIDAGRLTAVSLIEIRV</sequence>
<dbReference type="Pfam" id="PF09343">
    <property type="entry name" value="DUF2460"/>
    <property type="match status" value="1"/>
</dbReference>
<dbReference type="AlphaFoldDB" id="A0A1G4R9X3"/>
<dbReference type="OrthoDB" id="1685145at2"/>
<evidence type="ECO:0000313" key="3">
    <source>
        <dbReference type="Proteomes" id="UP000199150"/>
    </source>
</evidence>
<evidence type="ECO:0000259" key="1">
    <source>
        <dbReference type="Pfam" id="PF09343"/>
    </source>
</evidence>
<dbReference type="Proteomes" id="UP000199150">
    <property type="component" value="Unassembled WGS sequence"/>
</dbReference>
<dbReference type="RefSeq" id="WP_090646461.1">
    <property type="nucleotide sequence ID" value="NZ_CBCRYE010000004.1"/>
</dbReference>
<gene>
    <name evidence="2" type="ORF">SAMN02927928_1713</name>
</gene>
<feature type="domain" description="DUF2460" evidence="1">
    <location>
        <begin position="5"/>
        <end position="202"/>
    </location>
</feature>
<name>A0A1G4R9X3_9CAUL</name>
<dbReference type="NCBIfam" id="TIGR02217">
    <property type="entry name" value="chp_TIGR02217"/>
    <property type="match status" value="1"/>
</dbReference>
<proteinExistence type="predicted"/>
<evidence type="ECO:0000313" key="2">
    <source>
        <dbReference type="EMBL" id="SCW53683.1"/>
    </source>
</evidence>
<accession>A0A1G4R9X3</accession>
<dbReference type="InterPro" id="IPR011740">
    <property type="entry name" value="DUF2460"/>
</dbReference>
<keyword evidence="3" id="KW-1185">Reference proteome</keyword>
<protein>
    <submittedName>
        <fullName evidence="2">TIGR02217 family protein</fullName>
    </submittedName>
</protein>
<reference evidence="3" key="1">
    <citation type="submission" date="2016-10" db="EMBL/GenBank/DDBJ databases">
        <authorList>
            <person name="Varghese N."/>
            <person name="Submissions S."/>
        </authorList>
    </citation>
    <scope>NUCLEOTIDE SEQUENCE [LARGE SCALE GENOMIC DNA]</scope>
    <source>
        <strain evidence="3">CGMCC 1.3431</strain>
    </source>
</reference>
<dbReference type="STRING" id="260084.SAMN02927928_1713"/>
<organism evidence="2 3">
    <name type="scientific">Asticcacaulis taihuensis</name>
    <dbReference type="NCBI Taxonomy" id="260084"/>
    <lineage>
        <taxon>Bacteria</taxon>
        <taxon>Pseudomonadati</taxon>
        <taxon>Pseudomonadota</taxon>
        <taxon>Alphaproteobacteria</taxon>
        <taxon>Caulobacterales</taxon>
        <taxon>Caulobacteraceae</taxon>
        <taxon>Asticcacaulis</taxon>
    </lineage>
</organism>